<feature type="non-terminal residue" evidence="2">
    <location>
        <position position="48"/>
    </location>
</feature>
<name>A0A392W430_9FABA</name>
<comment type="caution">
    <text evidence="2">The sequence shown here is derived from an EMBL/GenBank/DDBJ whole genome shotgun (WGS) entry which is preliminary data.</text>
</comment>
<evidence type="ECO:0000256" key="1">
    <source>
        <dbReference type="SAM" id="MobiDB-lite"/>
    </source>
</evidence>
<organism evidence="2 3">
    <name type="scientific">Trifolium medium</name>
    <dbReference type="NCBI Taxonomy" id="97028"/>
    <lineage>
        <taxon>Eukaryota</taxon>
        <taxon>Viridiplantae</taxon>
        <taxon>Streptophyta</taxon>
        <taxon>Embryophyta</taxon>
        <taxon>Tracheophyta</taxon>
        <taxon>Spermatophyta</taxon>
        <taxon>Magnoliopsida</taxon>
        <taxon>eudicotyledons</taxon>
        <taxon>Gunneridae</taxon>
        <taxon>Pentapetalae</taxon>
        <taxon>rosids</taxon>
        <taxon>fabids</taxon>
        <taxon>Fabales</taxon>
        <taxon>Fabaceae</taxon>
        <taxon>Papilionoideae</taxon>
        <taxon>50 kb inversion clade</taxon>
        <taxon>NPAAA clade</taxon>
        <taxon>Hologalegina</taxon>
        <taxon>IRL clade</taxon>
        <taxon>Trifolieae</taxon>
        <taxon>Trifolium</taxon>
    </lineage>
</organism>
<dbReference type="AlphaFoldDB" id="A0A392W430"/>
<protein>
    <submittedName>
        <fullName evidence="2">Auxin response factor 3-like</fullName>
    </submittedName>
</protein>
<accession>A0A392W430</accession>
<dbReference type="Proteomes" id="UP000265520">
    <property type="component" value="Unassembled WGS sequence"/>
</dbReference>
<dbReference type="EMBL" id="LXQA011335576">
    <property type="protein sequence ID" value="MCI93675.1"/>
    <property type="molecule type" value="Genomic_DNA"/>
</dbReference>
<feature type="region of interest" description="Disordered" evidence="1">
    <location>
        <begin position="1"/>
        <end position="22"/>
    </location>
</feature>
<evidence type="ECO:0000313" key="3">
    <source>
        <dbReference type="Proteomes" id="UP000265520"/>
    </source>
</evidence>
<proteinExistence type="predicted"/>
<keyword evidence="3" id="KW-1185">Reference proteome</keyword>
<sequence length="48" mass="5201">MEASRLNRVSPWEIEPSGSASTTNTLMAASLKRTKIGSPLTKLEFPVP</sequence>
<reference evidence="2 3" key="1">
    <citation type="journal article" date="2018" name="Front. Plant Sci.">
        <title>Red Clover (Trifolium pratense) and Zigzag Clover (T. medium) - A Picture of Genomic Similarities and Differences.</title>
        <authorList>
            <person name="Dluhosova J."/>
            <person name="Istvanek J."/>
            <person name="Nedelnik J."/>
            <person name="Repkova J."/>
        </authorList>
    </citation>
    <scope>NUCLEOTIDE SEQUENCE [LARGE SCALE GENOMIC DNA]</scope>
    <source>
        <strain evidence="3">cv. 10/8</strain>
        <tissue evidence="2">Leaf</tissue>
    </source>
</reference>
<evidence type="ECO:0000313" key="2">
    <source>
        <dbReference type="EMBL" id="MCI93675.1"/>
    </source>
</evidence>